<reference evidence="9" key="2">
    <citation type="submission" date="2020-11" db="EMBL/GenBank/DDBJ databases">
        <authorList>
            <person name="McCartney M.A."/>
            <person name="Auch B."/>
            <person name="Kono T."/>
            <person name="Mallez S."/>
            <person name="Becker A."/>
            <person name="Gohl D.M."/>
            <person name="Silverstein K.A.T."/>
            <person name="Koren S."/>
            <person name="Bechman K.B."/>
            <person name="Herman A."/>
            <person name="Abrahante J.E."/>
            <person name="Garbe J."/>
        </authorList>
    </citation>
    <scope>NUCLEOTIDE SEQUENCE</scope>
    <source>
        <strain evidence="9">Duluth1</strain>
        <tissue evidence="9">Whole animal</tissue>
    </source>
</reference>
<feature type="transmembrane region" description="Helical" evidence="8">
    <location>
        <begin position="369"/>
        <end position="393"/>
    </location>
</feature>
<feature type="transmembrane region" description="Helical" evidence="8">
    <location>
        <begin position="444"/>
        <end position="466"/>
    </location>
</feature>
<evidence type="ECO:0000256" key="6">
    <source>
        <dbReference type="RuleBase" id="RU362091"/>
    </source>
</evidence>
<evidence type="ECO:0008006" key="11">
    <source>
        <dbReference type="Google" id="ProtNLM"/>
    </source>
</evidence>
<dbReference type="AlphaFoldDB" id="A0A9D4KAJ2"/>
<feature type="transmembrane region" description="Helical" evidence="8">
    <location>
        <begin position="67"/>
        <end position="87"/>
    </location>
</feature>
<feature type="transmembrane region" description="Helical" evidence="8">
    <location>
        <begin position="297"/>
        <end position="317"/>
    </location>
</feature>
<feature type="transmembrane region" description="Helical" evidence="8">
    <location>
        <begin position="229"/>
        <end position="250"/>
    </location>
</feature>
<dbReference type="Pfam" id="PF00474">
    <property type="entry name" value="SSF"/>
    <property type="match status" value="1"/>
</dbReference>
<comment type="subcellular location">
    <subcellularLocation>
        <location evidence="1">Membrane</location>
        <topology evidence="1">Multi-pass membrane protein</topology>
    </subcellularLocation>
</comment>
<protein>
    <recommendedName>
        <fullName evidence="11">Sodium/glucose cotransporter 5</fullName>
    </recommendedName>
</protein>
<keyword evidence="4 8" id="KW-1133">Transmembrane helix</keyword>
<feature type="transmembrane region" description="Helical" evidence="8">
    <location>
        <begin position="577"/>
        <end position="596"/>
    </location>
</feature>
<dbReference type="InterPro" id="IPR001734">
    <property type="entry name" value="Na/solute_symporter"/>
</dbReference>
<feature type="transmembrane region" description="Helical" evidence="8">
    <location>
        <begin position="338"/>
        <end position="357"/>
    </location>
</feature>
<dbReference type="PROSITE" id="PS50283">
    <property type="entry name" value="NA_SOLUT_SYMP_3"/>
    <property type="match status" value="1"/>
</dbReference>
<evidence type="ECO:0000256" key="3">
    <source>
        <dbReference type="ARBA" id="ARBA00022692"/>
    </source>
</evidence>
<feature type="transmembrane region" description="Helical" evidence="8">
    <location>
        <begin position="25"/>
        <end position="46"/>
    </location>
</feature>
<comment type="caution">
    <text evidence="9">The sequence shown here is derived from an EMBL/GenBank/DDBJ whole genome shotgun (WGS) entry which is preliminary data.</text>
</comment>
<keyword evidence="10" id="KW-1185">Reference proteome</keyword>
<feature type="transmembrane region" description="Helical" evidence="8">
    <location>
        <begin position="93"/>
        <end position="115"/>
    </location>
</feature>
<evidence type="ECO:0000256" key="7">
    <source>
        <dbReference type="SAM" id="MobiDB-lite"/>
    </source>
</evidence>
<dbReference type="PANTHER" id="PTHR11819:SF195">
    <property type="entry name" value="SODIUM_GLUCOSE COTRANSPORTER 4"/>
    <property type="match status" value="1"/>
</dbReference>
<name>A0A9D4KAJ2_DREPO</name>
<feature type="transmembrane region" description="Helical" evidence="8">
    <location>
        <begin position="127"/>
        <end position="145"/>
    </location>
</feature>
<proteinExistence type="inferred from homology"/>
<comment type="similarity">
    <text evidence="2 6">Belongs to the sodium:solute symporter (SSF) (TC 2.A.21) family.</text>
</comment>
<evidence type="ECO:0000313" key="9">
    <source>
        <dbReference type="EMBL" id="KAH3836198.1"/>
    </source>
</evidence>
<keyword evidence="3 8" id="KW-0812">Transmembrane</keyword>
<sequence length="597" mass="64907">MFVGLAGTAAISGIAVTIYEWHAVYILISLGWIFVPVYMASGAYTIPEYLRLRFGGRRIQMLTSGMLLLQYIFRNISGEIYCVAVFMQLILGWSVYLSVGVMLAIVAVYTVVGGLRAVIFTDTLQTVVMIAGAVTVAVMATSRVGDWATLKALYMSSAANNTLHDPVLYACALPRNDSFHIFRDPVSGDIPWTGSTLGLTVLALFVWCQDQLIVQRCLSARDLTHAKGGTLLAAALKFLSLPMFVLPGLVSRVLFPDEVACGRPEDCLRVCGMESGCSSIAYPLLVLRVLPLGVRGLMLAALMAGMMSTLTSIFNSASSIVTMDIWLHFRKSATQRELMVVGRIAVMAMVAVSILWLPVLQAQEGGVLWFYLAAVVAYLAVPWCVAFVLGIFWRRLTEPAAFYGMVIGLLVGLTRMGLDFVAPPPVCGSGEPDRRLSVTARVDFLHFTVINTIICTGAMVIISCLTKPRSADQLKRVTWWTRHDKEEACQGHGDDVTGIDSQAGDTHAGPSGEGLERTAPVIIVDDSHPCDATSCRRWLCAWACGIAADDRTVSSEQRAHIHAQTTSIEEKASIKTLMNIIAIILMLAITFLLGYFA</sequence>
<dbReference type="Gene3D" id="1.20.1730.10">
    <property type="entry name" value="Sodium/glucose cotransporter"/>
    <property type="match status" value="1"/>
</dbReference>
<evidence type="ECO:0000256" key="1">
    <source>
        <dbReference type="ARBA" id="ARBA00004141"/>
    </source>
</evidence>
<dbReference type="GO" id="GO:0005412">
    <property type="term" value="F:D-glucose:sodium symporter activity"/>
    <property type="evidence" value="ECO:0007669"/>
    <property type="project" value="TreeGrafter"/>
</dbReference>
<keyword evidence="5 8" id="KW-0472">Membrane</keyword>
<dbReference type="GO" id="GO:0005886">
    <property type="term" value="C:plasma membrane"/>
    <property type="evidence" value="ECO:0007669"/>
    <property type="project" value="TreeGrafter"/>
</dbReference>
<dbReference type="EMBL" id="JAIWYP010000004">
    <property type="protein sequence ID" value="KAH3836198.1"/>
    <property type="molecule type" value="Genomic_DNA"/>
</dbReference>
<evidence type="ECO:0000256" key="2">
    <source>
        <dbReference type="ARBA" id="ARBA00006434"/>
    </source>
</evidence>
<reference evidence="9" key="1">
    <citation type="journal article" date="2019" name="bioRxiv">
        <title>The Genome of the Zebra Mussel, Dreissena polymorpha: A Resource for Invasive Species Research.</title>
        <authorList>
            <person name="McCartney M.A."/>
            <person name="Auch B."/>
            <person name="Kono T."/>
            <person name="Mallez S."/>
            <person name="Zhang Y."/>
            <person name="Obille A."/>
            <person name="Becker A."/>
            <person name="Abrahante J.E."/>
            <person name="Garbe J."/>
            <person name="Badalamenti J.P."/>
            <person name="Herman A."/>
            <person name="Mangelson H."/>
            <person name="Liachko I."/>
            <person name="Sullivan S."/>
            <person name="Sone E.D."/>
            <person name="Koren S."/>
            <person name="Silverstein K.A.T."/>
            <person name="Beckman K.B."/>
            <person name="Gohl D.M."/>
        </authorList>
    </citation>
    <scope>NUCLEOTIDE SEQUENCE</scope>
    <source>
        <strain evidence="9">Duluth1</strain>
        <tissue evidence="9">Whole animal</tissue>
    </source>
</reference>
<evidence type="ECO:0000256" key="4">
    <source>
        <dbReference type="ARBA" id="ARBA00022989"/>
    </source>
</evidence>
<evidence type="ECO:0000256" key="8">
    <source>
        <dbReference type="SAM" id="Phobius"/>
    </source>
</evidence>
<evidence type="ECO:0000256" key="5">
    <source>
        <dbReference type="ARBA" id="ARBA00023136"/>
    </source>
</evidence>
<organism evidence="9 10">
    <name type="scientific">Dreissena polymorpha</name>
    <name type="common">Zebra mussel</name>
    <name type="synonym">Mytilus polymorpha</name>
    <dbReference type="NCBI Taxonomy" id="45954"/>
    <lineage>
        <taxon>Eukaryota</taxon>
        <taxon>Metazoa</taxon>
        <taxon>Spiralia</taxon>
        <taxon>Lophotrochozoa</taxon>
        <taxon>Mollusca</taxon>
        <taxon>Bivalvia</taxon>
        <taxon>Autobranchia</taxon>
        <taxon>Heteroconchia</taxon>
        <taxon>Euheterodonta</taxon>
        <taxon>Imparidentia</taxon>
        <taxon>Neoheterodontei</taxon>
        <taxon>Myida</taxon>
        <taxon>Dreissenoidea</taxon>
        <taxon>Dreissenidae</taxon>
        <taxon>Dreissena</taxon>
    </lineage>
</organism>
<dbReference type="InterPro" id="IPR038377">
    <property type="entry name" value="Na/Glc_symporter_sf"/>
</dbReference>
<feature type="transmembrane region" description="Helical" evidence="8">
    <location>
        <begin position="400"/>
        <end position="418"/>
    </location>
</feature>
<accession>A0A9D4KAJ2</accession>
<dbReference type="Proteomes" id="UP000828390">
    <property type="component" value="Unassembled WGS sequence"/>
</dbReference>
<dbReference type="NCBIfam" id="TIGR00813">
    <property type="entry name" value="sss"/>
    <property type="match status" value="1"/>
</dbReference>
<dbReference type="PANTHER" id="PTHR11819">
    <property type="entry name" value="SOLUTE CARRIER FAMILY 5"/>
    <property type="match status" value="1"/>
</dbReference>
<gene>
    <name evidence="9" type="ORF">DPMN_109568</name>
</gene>
<evidence type="ECO:0000313" key="10">
    <source>
        <dbReference type="Proteomes" id="UP000828390"/>
    </source>
</evidence>
<feature type="region of interest" description="Disordered" evidence="7">
    <location>
        <begin position="489"/>
        <end position="514"/>
    </location>
</feature>
<feature type="transmembrane region" description="Helical" evidence="8">
    <location>
        <begin position="190"/>
        <end position="208"/>
    </location>
</feature>